<feature type="transmembrane region" description="Helical" evidence="9">
    <location>
        <begin position="67"/>
        <end position="90"/>
    </location>
</feature>
<comment type="similarity">
    <text evidence="8">Belongs to the TsuA/YedE (TC 9.B.102) family.</text>
</comment>
<dbReference type="EMBL" id="JACRIW010000023">
    <property type="protein sequence ID" value="MBI5168449.1"/>
    <property type="molecule type" value="Genomic_DNA"/>
</dbReference>
<gene>
    <name evidence="10" type="ORF">HZA61_03075</name>
</gene>
<evidence type="ECO:0000256" key="8">
    <source>
        <dbReference type="ARBA" id="ARBA00035655"/>
    </source>
</evidence>
<dbReference type="GO" id="GO:0005886">
    <property type="term" value="C:plasma membrane"/>
    <property type="evidence" value="ECO:0007669"/>
    <property type="project" value="UniProtKB-SubCell"/>
</dbReference>
<dbReference type="Pfam" id="PF04143">
    <property type="entry name" value="Sulf_transp"/>
    <property type="match status" value="1"/>
</dbReference>
<sequence>MNPYVAGVGLGLVLLAAYVIMGRGLGASGAIGSFVSWLTGEIAPAHAEGNEFFRGYLEEGAGHPLKAWLVFEVLGVLVGGFLSGLLAGRVRATVEKGPRATVNARLAWAFTGGALMGVGAKLARGCTSGQALSGGAMLNAGSWAFMMMVFAGAYALAAAMRRQWR</sequence>
<protein>
    <submittedName>
        <fullName evidence="10">YeeE/YedE family protein</fullName>
    </submittedName>
</protein>
<keyword evidence="6 9" id="KW-1133">Transmembrane helix</keyword>
<feature type="transmembrane region" description="Helical" evidence="9">
    <location>
        <begin position="140"/>
        <end position="160"/>
    </location>
</feature>
<evidence type="ECO:0000256" key="2">
    <source>
        <dbReference type="ARBA" id="ARBA00022448"/>
    </source>
</evidence>
<keyword evidence="7 9" id="KW-0472">Membrane</keyword>
<evidence type="ECO:0000256" key="6">
    <source>
        <dbReference type="ARBA" id="ARBA00022989"/>
    </source>
</evidence>
<dbReference type="PANTHER" id="PTHR30574">
    <property type="entry name" value="INNER MEMBRANE PROTEIN YEDE"/>
    <property type="match status" value="1"/>
</dbReference>
<evidence type="ECO:0000256" key="5">
    <source>
        <dbReference type="ARBA" id="ARBA00022692"/>
    </source>
</evidence>
<dbReference type="AlphaFoldDB" id="A0A933W9K5"/>
<proteinExistence type="inferred from homology"/>
<comment type="caution">
    <text evidence="10">The sequence shown here is derived from an EMBL/GenBank/DDBJ whole genome shotgun (WGS) entry which is preliminary data.</text>
</comment>
<dbReference type="PANTHER" id="PTHR30574:SF1">
    <property type="entry name" value="SULPHUR TRANSPORT DOMAIN-CONTAINING PROTEIN"/>
    <property type="match status" value="1"/>
</dbReference>
<keyword evidence="2" id="KW-0813">Transport</keyword>
<evidence type="ECO:0000256" key="1">
    <source>
        <dbReference type="ARBA" id="ARBA00004429"/>
    </source>
</evidence>
<feature type="transmembrane region" description="Helical" evidence="9">
    <location>
        <begin position="102"/>
        <end position="120"/>
    </location>
</feature>
<evidence type="ECO:0000256" key="3">
    <source>
        <dbReference type="ARBA" id="ARBA00022475"/>
    </source>
</evidence>
<keyword evidence="5 9" id="KW-0812">Transmembrane</keyword>
<dbReference type="InterPro" id="IPR007272">
    <property type="entry name" value="Sulf_transp_TsuA/YedE"/>
</dbReference>
<evidence type="ECO:0000313" key="11">
    <source>
        <dbReference type="Proteomes" id="UP000696931"/>
    </source>
</evidence>
<evidence type="ECO:0000256" key="7">
    <source>
        <dbReference type="ARBA" id="ARBA00023136"/>
    </source>
</evidence>
<organism evidence="10 11">
    <name type="scientific">Eiseniibacteriota bacterium</name>
    <dbReference type="NCBI Taxonomy" id="2212470"/>
    <lineage>
        <taxon>Bacteria</taxon>
        <taxon>Candidatus Eiseniibacteriota</taxon>
    </lineage>
</organism>
<accession>A0A933W9K5</accession>
<keyword evidence="4" id="KW-0997">Cell inner membrane</keyword>
<name>A0A933W9K5_UNCEI</name>
<evidence type="ECO:0000256" key="4">
    <source>
        <dbReference type="ARBA" id="ARBA00022519"/>
    </source>
</evidence>
<reference evidence="10" key="1">
    <citation type="submission" date="2020-07" db="EMBL/GenBank/DDBJ databases">
        <title>Huge and variable diversity of episymbiotic CPR bacteria and DPANN archaea in groundwater ecosystems.</title>
        <authorList>
            <person name="He C.Y."/>
            <person name="Keren R."/>
            <person name="Whittaker M."/>
            <person name="Farag I.F."/>
            <person name="Doudna J."/>
            <person name="Cate J.H.D."/>
            <person name="Banfield J.F."/>
        </authorList>
    </citation>
    <scope>NUCLEOTIDE SEQUENCE</scope>
    <source>
        <strain evidence="10">NC_groundwater_1813_Pr3_B-0.1um_71_17</strain>
    </source>
</reference>
<comment type="subcellular location">
    <subcellularLocation>
        <location evidence="1">Cell inner membrane</location>
        <topology evidence="1">Multi-pass membrane protein</topology>
    </subcellularLocation>
</comment>
<dbReference type="Proteomes" id="UP000696931">
    <property type="component" value="Unassembled WGS sequence"/>
</dbReference>
<keyword evidence="3" id="KW-1003">Cell membrane</keyword>
<evidence type="ECO:0000313" key="10">
    <source>
        <dbReference type="EMBL" id="MBI5168449.1"/>
    </source>
</evidence>
<evidence type="ECO:0000256" key="9">
    <source>
        <dbReference type="SAM" id="Phobius"/>
    </source>
</evidence>